<dbReference type="PROSITE" id="PS50862">
    <property type="entry name" value="AA_TRNA_LIGASE_II"/>
    <property type="match status" value="1"/>
</dbReference>
<evidence type="ECO:0000313" key="9">
    <source>
        <dbReference type="EMBL" id="SPR01194.1"/>
    </source>
</evidence>
<dbReference type="Gene3D" id="3.30.1360.30">
    <property type="entry name" value="GAD-like domain"/>
    <property type="match status" value="1"/>
</dbReference>
<dbReference type="InterPro" id="IPR004365">
    <property type="entry name" value="NA-bd_OB_tRNA"/>
</dbReference>
<evidence type="ECO:0000256" key="5">
    <source>
        <dbReference type="ARBA" id="ARBA00022917"/>
    </source>
</evidence>
<dbReference type="InterPro" id="IPR012340">
    <property type="entry name" value="NA-bd_OB-fold"/>
</dbReference>
<evidence type="ECO:0000256" key="2">
    <source>
        <dbReference type="ARBA" id="ARBA00022598"/>
    </source>
</evidence>
<geneLocation type="mitochondrion" evidence="9"/>
<sequence>MRVPCRAFLRRCLSTAAKWIGPDRTAYCSDIASMPVGTPVRVCGFLHAVRPLGHMLFVVVEDGRGRVQGVWSKDRARGGPDQFASVAGALRVHQVCVVDGTVKQNRPGDRNEIAMDDIRVISDVGVDRWSLPDDASKGDVALRYRYLALRRPELHQVLHLRSKASRVIRDFLDDNSFTEVETPVLLPSSPEGAREFLVPTRYPKEYYALAQSPQIFKQLLMVGGFDRYFQFARCFRDEDGRADRQVEFTQIDAEMAFVGSDEVMNATEAMLCHLATALPETRLGLPPGPFPRYTYDEVMMRYGTDKPDLRFGMEIQDLGDGWFGFLSPGLSQVPAEQWSHGECCKVVPVSEAGQGVLSHFPDSKPDDCLVLSRNLKGIGLSRVSIASLLHSHGLLEYTDPQWLWVTNMPMFEVSEEDPDRLQCCHHPFTAPVERGAFLSANTRDELLALRSQSYDLVVNGIELGGGSIRIHREDDQRRVLCSILQRPADQYAALLDGLRHGAPPHGGIAIGFDRLVSLFGTPNHPRAIRDVIAFPKTAGGRDLMMGAPARLYSSPPRPPVHAERVNA</sequence>
<dbReference type="OMA" id="DWPLLEW"/>
<dbReference type="EMBL" id="OVEO01000016">
    <property type="protein sequence ID" value="SPR01194.1"/>
    <property type="molecule type" value="Genomic_DNA"/>
</dbReference>
<keyword evidence="5" id="KW-0648">Protein biosynthesis</keyword>
<dbReference type="Gene3D" id="3.30.930.10">
    <property type="entry name" value="Bira Bifunctional Protein, Domain 2"/>
    <property type="match status" value="1"/>
</dbReference>
<organism evidence="8 10">
    <name type="scientific">Plasmodiophora brassicae</name>
    <name type="common">Clubroot disease agent</name>
    <dbReference type="NCBI Taxonomy" id="37360"/>
    <lineage>
        <taxon>Eukaryota</taxon>
        <taxon>Sar</taxon>
        <taxon>Rhizaria</taxon>
        <taxon>Endomyxa</taxon>
        <taxon>Phytomyxea</taxon>
        <taxon>Plasmodiophorida</taxon>
        <taxon>Plasmodiophoridae</taxon>
        <taxon>Plasmodiophora</taxon>
    </lineage>
</organism>
<dbReference type="InterPro" id="IPR006195">
    <property type="entry name" value="aa-tRNA-synth_II"/>
</dbReference>
<protein>
    <recommendedName>
        <fullName evidence="7">Aminoacyl-transfer RNA synthetases class-II family profile domain-containing protein</fullName>
    </recommendedName>
</protein>
<evidence type="ECO:0000313" key="10">
    <source>
        <dbReference type="Proteomes" id="UP000039324"/>
    </source>
</evidence>
<dbReference type="EMBL" id="CDSF01000104">
    <property type="protein sequence ID" value="CEP00888.1"/>
    <property type="molecule type" value="Genomic_DNA"/>
</dbReference>
<dbReference type="GO" id="GO:0006422">
    <property type="term" value="P:aspartyl-tRNA aminoacylation"/>
    <property type="evidence" value="ECO:0007669"/>
    <property type="project" value="TreeGrafter"/>
</dbReference>
<dbReference type="Pfam" id="PF01336">
    <property type="entry name" value="tRNA_anti-codon"/>
    <property type="match status" value="1"/>
</dbReference>
<accession>A0A0G4IZU4</accession>
<dbReference type="PANTHER" id="PTHR22594">
    <property type="entry name" value="ASPARTYL/LYSYL-TRNA SYNTHETASE"/>
    <property type="match status" value="1"/>
</dbReference>
<name>A0A0G4IZU4_PLABS</name>
<reference evidence="8 10" key="1">
    <citation type="submission" date="2015-02" db="EMBL/GenBank/DDBJ databases">
        <authorList>
            <person name="Chooi Y.-H."/>
        </authorList>
    </citation>
    <scope>NUCLEOTIDE SEQUENCE [LARGE SCALE GENOMIC DNA]</scope>
    <source>
        <strain evidence="8">E3</strain>
    </source>
</reference>
<dbReference type="PANTHER" id="PTHR22594:SF5">
    <property type="entry name" value="ASPARTATE--TRNA LIGASE, MITOCHONDRIAL"/>
    <property type="match status" value="1"/>
</dbReference>
<dbReference type="Gene3D" id="2.40.50.140">
    <property type="entry name" value="Nucleic acid-binding proteins"/>
    <property type="match status" value="1"/>
</dbReference>
<dbReference type="GO" id="GO:0004815">
    <property type="term" value="F:aspartate-tRNA ligase activity"/>
    <property type="evidence" value="ECO:0007669"/>
    <property type="project" value="TreeGrafter"/>
</dbReference>
<dbReference type="InterPro" id="IPR004115">
    <property type="entry name" value="GAD-like_sf"/>
</dbReference>
<dbReference type="InterPro" id="IPR004364">
    <property type="entry name" value="Aa-tRNA-synt_II"/>
</dbReference>
<keyword evidence="10" id="KW-1185">Reference proteome</keyword>
<comment type="similarity">
    <text evidence="1">Belongs to the class-II aminoacyl-tRNA synthetase family. Type 1 subfamily.</text>
</comment>
<reference evidence="9 11" key="2">
    <citation type="submission" date="2018-03" db="EMBL/GenBank/DDBJ databases">
        <authorList>
            <person name="Fogelqvist J."/>
        </authorList>
    </citation>
    <scope>NUCLEOTIDE SEQUENCE [LARGE SCALE GENOMIC DNA]</scope>
</reference>
<dbReference type="Pfam" id="PF00152">
    <property type="entry name" value="tRNA-synt_2"/>
    <property type="match status" value="1"/>
</dbReference>
<dbReference type="GO" id="GO:0005524">
    <property type="term" value="F:ATP binding"/>
    <property type="evidence" value="ECO:0007669"/>
    <property type="project" value="UniProtKB-KW"/>
</dbReference>
<proteinExistence type="inferred from homology"/>
<dbReference type="SUPFAM" id="SSF50249">
    <property type="entry name" value="Nucleic acid-binding proteins"/>
    <property type="match status" value="1"/>
</dbReference>
<dbReference type="GO" id="GO:0005737">
    <property type="term" value="C:cytoplasm"/>
    <property type="evidence" value="ECO:0007669"/>
    <property type="project" value="InterPro"/>
</dbReference>
<feature type="domain" description="Aminoacyl-transfer RNA synthetases class-II family profile" evidence="7">
    <location>
        <begin position="158"/>
        <end position="548"/>
    </location>
</feature>
<dbReference type="GO" id="GO:0003676">
    <property type="term" value="F:nucleic acid binding"/>
    <property type="evidence" value="ECO:0007669"/>
    <property type="project" value="InterPro"/>
</dbReference>
<dbReference type="InterPro" id="IPR045864">
    <property type="entry name" value="aa-tRNA-synth_II/BPL/LPL"/>
</dbReference>
<keyword evidence="3" id="KW-0547">Nucleotide-binding</keyword>
<dbReference type="PRINTS" id="PR01042">
    <property type="entry name" value="TRNASYNTHASP"/>
</dbReference>
<keyword evidence="4" id="KW-0067">ATP-binding</keyword>
<evidence type="ECO:0000256" key="3">
    <source>
        <dbReference type="ARBA" id="ARBA00022741"/>
    </source>
</evidence>
<evidence type="ECO:0000259" key="7">
    <source>
        <dbReference type="PROSITE" id="PS50862"/>
    </source>
</evidence>
<keyword evidence="2" id="KW-0436">Ligase</keyword>
<dbReference type="Proteomes" id="UP000039324">
    <property type="component" value="Unassembled WGS sequence"/>
</dbReference>
<evidence type="ECO:0000256" key="6">
    <source>
        <dbReference type="ARBA" id="ARBA00023146"/>
    </source>
</evidence>
<dbReference type="InterPro" id="IPR002312">
    <property type="entry name" value="Asp/Asn-tRNA-synth_IIb"/>
</dbReference>
<dbReference type="AlphaFoldDB" id="A0A0G4IZU4"/>
<keyword evidence="6" id="KW-0030">Aminoacyl-tRNA synthetase</keyword>
<evidence type="ECO:0000256" key="4">
    <source>
        <dbReference type="ARBA" id="ARBA00022840"/>
    </source>
</evidence>
<dbReference type="SUPFAM" id="SSF55681">
    <property type="entry name" value="Class II aaRS and biotin synthetases"/>
    <property type="match status" value="1"/>
</dbReference>
<dbReference type="STRING" id="37360.A0A0G4IZU4"/>
<evidence type="ECO:0000313" key="11">
    <source>
        <dbReference type="Proteomes" id="UP000290189"/>
    </source>
</evidence>
<dbReference type="OrthoDB" id="439710at2759"/>
<keyword evidence="9" id="KW-0496">Mitochondrion</keyword>
<gene>
    <name evidence="8" type="ORF">PBRA_008200</name>
    <name evidence="9" type="ORF">PLBR_LOCUS8409</name>
</gene>
<dbReference type="Proteomes" id="UP000290189">
    <property type="component" value="Unassembled WGS sequence"/>
</dbReference>
<evidence type="ECO:0000313" key="8">
    <source>
        <dbReference type="EMBL" id="CEP00888.1"/>
    </source>
</evidence>
<evidence type="ECO:0000256" key="1">
    <source>
        <dbReference type="ARBA" id="ARBA00006303"/>
    </source>
</evidence>